<organism evidence="1 2">
    <name type="scientific">Hyaloscypha bicolor E</name>
    <dbReference type="NCBI Taxonomy" id="1095630"/>
    <lineage>
        <taxon>Eukaryota</taxon>
        <taxon>Fungi</taxon>
        <taxon>Dikarya</taxon>
        <taxon>Ascomycota</taxon>
        <taxon>Pezizomycotina</taxon>
        <taxon>Leotiomycetes</taxon>
        <taxon>Helotiales</taxon>
        <taxon>Hyaloscyphaceae</taxon>
        <taxon>Hyaloscypha</taxon>
        <taxon>Hyaloscypha bicolor</taxon>
    </lineage>
</organism>
<evidence type="ECO:0000313" key="1">
    <source>
        <dbReference type="EMBL" id="PMD52479.1"/>
    </source>
</evidence>
<name>A0A2J6SNY4_9HELO</name>
<proteinExistence type="predicted"/>
<dbReference type="OrthoDB" id="433414at2759"/>
<reference evidence="1 2" key="1">
    <citation type="submission" date="2016-04" db="EMBL/GenBank/DDBJ databases">
        <title>A degradative enzymes factory behind the ericoid mycorrhizal symbiosis.</title>
        <authorList>
            <consortium name="DOE Joint Genome Institute"/>
            <person name="Martino E."/>
            <person name="Morin E."/>
            <person name="Grelet G."/>
            <person name="Kuo A."/>
            <person name="Kohler A."/>
            <person name="Daghino S."/>
            <person name="Barry K."/>
            <person name="Choi C."/>
            <person name="Cichocki N."/>
            <person name="Clum A."/>
            <person name="Copeland A."/>
            <person name="Hainaut M."/>
            <person name="Haridas S."/>
            <person name="Labutti K."/>
            <person name="Lindquist E."/>
            <person name="Lipzen A."/>
            <person name="Khouja H.-R."/>
            <person name="Murat C."/>
            <person name="Ohm R."/>
            <person name="Olson A."/>
            <person name="Spatafora J."/>
            <person name="Veneault-Fourrey C."/>
            <person name="Henrissat B."/>
            <person name="Grigoriev I."/>
            <person name="Martin F."/>
            <person name="Perotto S."/>
        </authorList>
    </citation>
    <scope>NUCLEOTIDE SEQUENCE [LARGE SCALE GENOMIC DNA]</scope>
    <source>
        <strain evidence="1 2">E</strain>
    </source>
</reference>
<dbReference type="InterPro" id="IPR037171">
    <property type="entry name" value="NagB/RpiA_transferase-like"/>
</dbReference>
<dbReference type="InterPro" id="IPR024185">
    <property type="entry name" value="FTHF_cligase-like_sf"/>
</dbReference>
<keyword evidence="1" id="KW-0436">Ligase</keyword>
<dbReference type="InterPro" id="IPR002698">
    <property type="entry name" value="FTHF_cligase"/>
</dbReference>
<dbReference type="InParanoid" id="A0A2J6SNY4"/>
<dbReference type="GO" id="GO:0016874">
    <property type="term" value="F:ligase activity"/>
    <property type="evidence" value="ECO:0007669"/>
    <property type="project" value="UniProtKB-KW"/>
</dbReference>
<evidence type="ECO:0000313" key="2">
    <source>
        <dbReference type="Proteomes" id="UP000235371"/>
    </source>
</evidence>
<dbReference type="Pfam" id="PF01812">
    <property type="entry name" value="5-FTHF_cyc-lig"/>
    <property type="match status" value="1"/>
</dbReference>
<dbReference type="STRING" id="1095630.A0A2J6SNY4"/>
<protein>
    <submittedName>
        <fullName evidence="1">5-formyltetrahydrofolate cyclo-ligase</fullName>
    </submittedName>
</protein>
<dbReference type="AlphaFoldDB" id="A0A2J6SNY4"/>
<accession>A0A2J6SNY4</accession>
<dbReference type="EMBL" id="KZ613904">
    <property type="protein sequence ID" value="PMD52479.1"/>
    <property type="molecule type" value="Genomic_DNA"/>
</dbReference>
<sequence length="254" mass="28567">MSSSTSSGSHKSIIRNKVWSQLRQVAIPDPRFHYNYSSFIADFGGSSTATDLLTSLPAYKNAEILFVAPDNCIQELRHRALIDGKTVLVTTYGIRRGFWLLDPRGILEKKWEIASMLDGMERVGRHVSLAEIKSLLKKIDLMVTGTGAINYQGLRFGKGHGFFDLEWAMLYSIGVIDGITQTVALAHECQVLDEELVGEEWDTGCDFIVTNQRVIEVNRASKPSCGILWHNLQSEMLADIEPLRELKDMQYGRE</sequence>
<dbReference type="Proteomes" id="UP000235371">
    <property type="component" value="Unassembled WGS sequence"/>
</dbReference>
<dbReference type="GO" id="GO:0005737">
    <property type="term" value="C:cytoplasm"/>
    <property type="evidence" value="ECO:0007669"/>
    <property type="project" value="TreeGrafter"/>
</dbReference>
<dbReference type="PANTHER" id="PTHR13017:SF0">
    <property type="entry name" value="METHENYLTETRAHYDROFOLATE SYNTHASE DOMAIN-CONTAINING PROTEIN"/>
    <property type="match status" value="1"/>
</dbReference>
<dbReference type="SUPFAM" id="SSF100950">
    <property type="entry name" value="NagB/RpiA/CoA transferase-like"/>
    <property type="match status" value="1"/>
</dbReference>
<dbReference type="PANTHER" id="PTHR13017">
    <property type="entry name" value="5-FORMYLTETRAHYDROFOLATE CYCLO-LIGASE-RELATED"/>
    <property type="match status" value="1"/>
</dbReference>
<dbReference type="GeneID" id="36589698"/>
<gene>
    <name evidence="1" type="ORF">K444DRAFT_619992</name>
</gene>
<keyword evidence="2" id="KW-1185">Reference proteome</keyword>
<dbReference type="Gene3D" id="3.40.50.10420">
    <property type="entry name" value="NagB/RpiA/CoA transferase-like"/>
    <property type="match status" value="1"/>
</dbReference>
<dbReference type="RefSeq" id="XP_024729383.1">
    <property type="nucleotide sequence ID" value="XM_024881621.1"/>
</dbReference>